<evidence type="ECO:0000313" key="1">
    <source>
        <dbReference type="EMBL" id="CDM26394.1"/>
    </source>
</evidence>
<keyword evidence="2" id="KW-1185">Reference proteome</keyword>
<gene>
    <name evidence="1" type="ORF">PROQFM164_S01g000203</name>
</gene>
<dbReference type="OrthoDB" id="4199986at2759"/>
<evidence type="ECO:0000313" key="2">
    <source>
        <dbReference type="Proteomes" id="UP000030686"/>
    </source>
</evidence>
<reference evidence="1" key="1">
    <citation type="journal article" date="2014" name="Nat. Commun.">
        <title>Multiple recent horizontal transfers of a large genomic region in cheese making fungi.</title>
        <authorList>
            <person name="Cheeseman K."/>
            <person name="Ropars J."/>
            <person name="Renault P."/>
            <person name="Dupont J."/>
            <person name="Gouzy J."/>
            <person name="Branca A."/>
            <person name="Abraham A.L."/>
            <person name="Ceppi M."/>
            <person name="Conseiller E."/>
            <person name="Debuchy R."/>
            <person name="Malagnac F."/>
            <person name="Goarin A."/>
            <person name="Silar P."/>
            <person name="Lacoste S."/>
            <person name="Sallet E."/>
            <person name="Bensimon A."/>
            <person name="Giraud T."/>
            <person name="Brygoo Y."/>
        </authorList>
    </citation>
    <scope>NUCLEOTIDE SEQUENCE [LARGE SCALE GENOMIC DNA]</scope>
    <source>
        <strain evidence="1">FM164</strain>
    </source>
</reference>
<accession>W6PWR3</accession>
<dbReference type="AlphaFoldDB" id="W6PWR3"/>
<dbReference type="EMBL" id="HG792015">
    <property type="protein sequence ID" value="CDM26394.1"/>
    <property type="molecule type" value="Genomic_DNA"/>
</dbReference>
<sequence length="137" mass="15790">MAQNEDINPRPFNPRPFCPDPLVIEPQQRIKQLREYLEDPAPKMQRHRTNIQGLIRMYETGELGPLVFPGQETIWICEGKIMDPPPRLDDLAHIIPHYAVWAEDRIISTVDAADSSPDNYLEIVIEIVMWYSGLGLI</sequence>
<dbReference type="Proteomes" id="UP000030686">
    <property type="component" value="Unassembled WGS sequence"/>
</dbReference>
<organism evidence="1 2">
    <name type="scientific">Penicillium roqueforti (strain FM164)</name>
    <dbReference type="NCBI Taxonomy" id="1365484"/>
    <lineage>
        <taxon>Eukaryota</taxon>
        <taxon>Fungi</taxon>
        <taxon>Dikarya</taxon>
        <taxon>Ascomycota</taxon>
        <taxon>Pezizomycotina</taxon>
        <taxon>Eurotiomycetes</taxon>
        <taxon>Eurotiomycetidae</taxon>
        <taxon>Eurotiales</taxon>
        <taxon>Aspergillaceae</taxon>
        <taxon>Penicillium</taxon>
    </lineage>
</organism>
<protein>
    <submittedName>
        <fullName evidence="1">Genomic scaffold, ProqFM164S01</fullName>
    </submittedName>
</protein>
<proteinExistence type="predicted"/>
<name>W6PWR3_PENRF</name>